<evidence type="ECO:0000313" key="2">
    <source>
        <dbReference type="Proteomes" id="UP001601444"/>
    </source>
</evidence>
<gene>
    <name evidence="1" type="ORF">ACFYTF_29800</name>
</gene>
<name>A0ABW6PX71_9NOCA</name>
<dbReference type="RefSeq" id="WP_387703196.1">
    <property type="nucleotide sequence ID" value="NZ_JBIAMX010000031.1"/>
</dbReference>
<dbReference type="Proteomes" id="UP001601444">
    <property type="component" value="Unassembled WGS sequence"/>
</dbReference>
<proteinExistence type="predicted"/>
<organism evidence="1 2">
    <name type="scientific">Nocardia thailandica</name>
    <dbReference type="NCBI Taxonomy" id="257275"/>
    <lineage>
        <taxon>Bacteria</taxon>
        <taxon>Bacillati</taxon>
        <taxon>Actinomycetota</taxon>
        <taxon>Actinomycetes</taxon>
        <taxon>Mycobacteriales</taxon>
        <taxon>Nocardiaceae</taxon>
        <taxon>Nocardia</taxon>
    </lineage>
</organism>
<accession>A0ABW6PX71</accession>
<dbReference type="EMBL" id="JBIAMX010000031">
    <property type="protein sequence ID" value="MFF0547040.1"/>
    <property type="molecule type" value="Genomic_DNA"/>
</dbReference>
<comment type="caution">
    <text evidence="1">The sequence shown here is derived from an EMBL/GenBank/DDBJ whole genome shotgun (WGS) entry which is preliminary data.</text>
</comment>
<sequence>MAEPALRPRALTIGLHPRAMDYGRFPDLDEQELTDRIEAANSALRDTEFEVTPCLLGAAPDDAEAELRTLLARERFDLVMIGGAVRALPDHTPLFERVVNTLVELAPGIRFCFNTSPETTLDALRRAAAAL</sequence>
<protein>
    <submittedName>
        <fullName evidence="1">Uncharacterized protein</fullName>
    </submittedName>
</protein>
<evidence type="ECO:0000313" key="1">
    <source>
        <dbReference type="EMBL" id="MFF0547040.1"/>
    </source>
</evidence>
<keyword evidence="2" id="KW-1185">Reference proteome</keyword>
<reference evidence="1 2" key="1">
    <citation type="submission" date="2024-10" db="EMBL/GenBank/DDBJ databases">
        <title>The Natural Products Discovery Center: Release of the First 8490 Sequenced Strains for Exploring Actinobacteria Biosynthetic Diversity.</title>
        <authorList>
            <person name="Kalkreuter E."/>
            <person name="Kautsar S.A."/>
            <person name="Yang D."/>
            <person name="Bader C.D."/>
            <person name="Teijaro C.N."/>
            <person name="Fluegel L."/>
            <person name="Davis C.M."/>
            <person name="Simpson J.R."/>
            <person name="Lauterbach L."/>
            <person name="Steele A.D."/>
            <person name="Gui C."/>
            <person name="Meng S."/>
            <person name="Li G."/>
            <person name="Viehrig K."/>
            <person name="Ye F."/>
            <person name="Su P."/>
            <person name="Kiefer A.F."/>
            <person name="Nichols A."/>
            <person name="Cepeda A.J."/>
            <person name="Yan W."/>
            <person name="Fan B."/>
            <person name="Jiang Y."/>
            <person name="Adhikari A."/>
            <person name="Zheng C.-J."/>
            <person name="Schuster L."/>
            <person name="Cowan T.M."/>
            <person name="Smanski M.J."/>
            <person name="Chevrette M.G."/>
            <person name="De Carvalho L.P.S."/>
            <person name="Shen B."/>
        </authorList>
    </citation>
    <scope>NUCLEOTIDE SEQUENCE [LARGE SCALE GENOMIC DNA]</scope>
    <source>
        <strain evidence="1 2">NPDC004045</strain>
    </source>
</reference>